<dbReference type="SUPFAM" id="SSF52047">
    <property type="entry name" value="RNI-like"/>
    <property type="match status" value="1"/>
</dbReference>
<comment type="caution">
    <text evidence="1">The sequence shown here is derived from an EMBL/GenBank/DDBJ whole genome shotgun (WGS) entry which is preliminary data.</text>
</comment>
<dbReference type="RefSeq" id="XP_013322982.1">
    <property type="nucleotide sequence ID" value="XM_013467528.1"/>
</dbReference>
<dbReference type="Gene3D" id="3.80.10.10">
    <property type="entry name" value="Ribonuclease Inhibitor"/>
    <property type="match status" value="1"/>
</dbReference>
<keyword evidence="2" id="KW-1185">Reference proteome</keyword>
<dbReference type="SUPFAM" id="SSF81383">
    <property type="entry name" value="F-box domain"/>
    <property type="match status" value="1"/>
</dbReference>
<evidence type="ECO:0000313" key="2">
    <source>
        <dbReference type="Proteomes" id="UP000053958"/>
    </source>
</evidence>
<name>A0A0F4YE07_RASE3</name>
<dbReference type="GO" id="GO:0019005">
    <property type="term" value="C:SCF ubiquitin ligase complex"/>
    <property type="evidence" value="ECO:0007669"/>
    <property type="project" value="TreeGrafter"/>
</dbReference>
<dbReference type="EMBL" id="LASV01000782">
    <property type="protein sequence ID" value="KKA16370.1"/>
    <property type="molecule type" value="Genomic_DNA"/>
</dbReference>
<reference evidence="1 2" key="1">
    <citation type="submission" date="2015-04" db="EMBL/GenBank/DDBJ databases">
        <authorList>
            <person name="Heijne W.H."/>
            <person name="Fedorova N.D."/>
            <person name="Nierman W.C."/>
            <person name="Vollebregt A.W."/>
            <person name="Zhao Z."/>
            <person name="Wu L."/>
            <person name="Kumar M."/>
            <person name="Stam H."/>
            <person name="van den Berg M.A."/>
            <person name="Pel H.J."/>
        </authorList>
    </citation>
    <scope>NUCLEOTIDE SEQUENCE [LARGE SCALE GENOMIC DNA]</scope>
    <source>
        <strain evidence="1 2">CBS 393.64</strain>
    </source>
</reference>
<dbReference type="AlphaFoldDB" id="A0A0F4YE07"/>
<proteinExistence type="predicted"/>
<dbReference type="InterPro" id="IPR036047">
    <property type="entry name" value="F-box-like_dom_sf"/>
</dbReference>
<dbReference type="Proteomes" id="UP000053958">
    <property type="component" value="Unassembled WGS sequence"/>
</dbReference>
<protein>
    <submittedName>
        <fullName evidence="1">Protein kinase-like domain protein</fullName>
    </submittedName>
</protein>
<accession>A0A0F4YE07</accession>
<dbReference type="GO" id="GO:0016301">
    <property type="term" value="F:kinase activity"/>
    <property type="evidence" value="ECO:0007669"/>
    <property type="project" value="UniProtKB-KW"/>
</dbReference>
<dbReference type="GO" id="GO:0031146">
    <property type="term" value="P:SCF-dependent proteasomal ubiquitin-dependent protein catabolic process"/>
    <property type="evidence" value="ECO:0007669"/>
    <property type="project" value="TreeGrafter"/>
</dbReference>
<organism evidence="1 2">
    <name type="scientific">Rasamsonia emersonii (strain ATCC 16479 / CBS 393.64 / IMI 116815)</name>
    <dbReference type="NCBI Taxonomy" id="1408163"/>
    <lineage>
        <taxon>Eukaryota</taxon>
        <taxon>Fungi</taxon>
        <taxon>Dikarya</taxon>
        <taxon>Ascomycota</taxon>
        <taxon>Pezizomycotina</taxon>
        <taxon>Eurotiomycetes</taxon>
        <taxon>Eurotiomycetidae</taxon>
        <taxon>Eurotiales</taxon>
        <taxon>Trichocomaceae</taxon>
        <taxon>Rasamsonia</taxon>
    </lineage>
</organism>
<dbReference type="OrthoDB" id="4367773at2759"/>
<keyword evidence="1" id="KW-0808">Transferase</keyword>
<dbReference type="STRING" id="1408163.A0A0F4YE07"/>
<evidence type="ECO:0000313" key="1">
    <source>
        <dbReference type="EMBL" id="KKA16370.1"/>
    </source>
</evidence>
<dbReference type="InterPro" id="IPR032675">
    <property type="entry name" value="LRR_dom_sf"/>
</dbReference>
<gene>
    <name evidence="1" type="ORF">T310_10041</name>
</gene>
<sequence length="517" mass="58836">MPPRSPLELPEIVARVLQHLDNKSLVAATQVNSLWAEEATNWIWRGSYRDSLYSHSLPLRRIANSPKERRDWYTRKIRHLKLRTCDDDDDDGDDGDDFPIQRLLKEKGFHFPNLVSVVVDIGNENMTEEDMARFLQLNLLCLELFAGSYTRWFLEQIQKHAPSLRACLLDNLLALEDPDTPHVTKEDFLNFLQAMPSLKHLELVMGFEPCLTEDVMVYLLLRPGLEKLAIGAETVLTGSVVHKSFDQTNIPDEAIFPHLRSLEITAEDRAVRRIMPLLKNLQILTLSILDCESPTETVRCIASCTRLEGITLSWADGEPVTGASLEHLASHCPMLRRVELEPEADATVDLSDEWFEAIASKLVHLEVLSFRVIRGAISARSLASLARHCPRLRQVEMPPELEILELDDEPDSVRFPSLETLCLGPIAPGVRRLESPEEVERVHERIIALLDWRFPALTTFSFTPVTPQGQRADPLPRKVHRHLSQRGLWLSWSPTLENELTARLIEPVRGSRFNPLS</sequence>
<keyword evidence="1" id="KW-0418">Kinase</keyword>
<dbReference type="GeneID" id="25313100"/>
<dbReference type="PANTHER" id="PTHR13318">
    <property type="entry name" value="PARTNER OF PAIRED, ISOFORM B-RELATED"/>
    <property type="match status" value="1"/>
</dbReference>